<evidence type="ECO:0000256" key="1">
    <source>
        <dbReference type="SAM" id="Phobius"/>
    </source>
</evidence>
<feature type="transmembrane region" description="Helical" evidence="1">
    <location>
        <begin position="160"/>
        <end position="177"/>
    </location>
</feature>
<name>A0A4P6Q7L3_9ACTN</name>
<feature type="transmembrane region" description="Helical" evidence="1">
    <location>
        <begin position="135"/>
        <end position="153"/>
    </location>
</feature>
<dbReference type="Proteomes" id="UP000292235">
    <property type="component" value="Chromosome"/>
</dbReference>
<keyword evidence="1" id="KW-1133">Transmembrane helix</keyword>
<feature type="transmembrane region" description="Helical" evidence="1">
    <location>
        <begin position="78"/>
        <end position="97"/>
    </location>
</feature>
<keyword evidence="3" id="KW-1185">Reference proteome</keyword>
<proteinExistence type="predicted"/>
<gene>
    <name evidence="2" type="ORF">EKD16_18335</name>
</gene>
<accession>A0A4P6Q7L3</accession>
<evidence type="ECO:0000313" key="3">
    <source>
        <dbReference type="Proteomes" id="UP000292235"/>
    </source>
</evidence>
<dbReference type="OrthoDB" id="9932225at2"/>
<evidence type="ECO:0000313" key="2">
    <source>
        <dbReference type="EMBL" id="QBI55431.1"/>
    </source>
</evidence>
<dbReference type="KEGG" id="strr:EKD16_18335"/>
<dbReference type="EMBL" id="CP036455">
    <property type="protein sequence ID" value="QBI55431.1"/>
    <property type="molecule type" value="Genomic_DNA"/>
</dbReference>
<dbReference type="AlphaFoldDB" id="A0A4P6Q7L3"/>
<feature type="transmembrane region" description="Helical" evidence="1">
    <location>
        <begin position="47"/>
        <end position="71"/>
    </location>
</feature>
<feature type="transmembrane region" description="Helical" evidence="1">
    <location>
        <begin position="189"/>
        <end position="208"/>
    </location>
</feature>
<reference evidence="2 3" key="1">
    <citation type="submission" date="2019-02" db="EMBL/GenBank/DDBJ databases">
        <authorList>
            <person name="Khodamoradi S."/>
            <person name="Hahnke R.L."/>
            <person name="Kaempfer P."/>
            <person name="Schumann P."/>
            <person name="Rohde M."/>
            <person name="Steinert M."/>
            <person name="Luzhetskyy A."/>
            <person name="Wink J."/>
            <person name="Ruckert C."/>
        </authorList>
    </citation>
    <scope>NUCLEOTIDE SEQUENCE [LARGE SCALE GENOMIC DNA]</scope>
    <source>
        <strain evidence="2 3">M2</strain>
    </source>
</reference>
<sequence length="223" mass="22980" precursor="true">MGRRRVVVVLLVLLVGGAVVGLASVGADRVPSTARESGPANHRLPALLYFALVTFVDTFLGWCVAPVLLGYRAARSAGWAAAAGAAFAVSALAFYTAGSHVARGFDARELAAGDLPPPPSVPAQPSVLDSALGMIQSPLLAMAVAGAVLGSLAGYHARRWPLLLLVLAAAVALDLWRRADTPWLSVANGVPNALLVAAGAAVVAWTVWCSQRSQRGSTPNICR</sequence>
<organism evidence="2 3">
    <name type="scientific">Streptomonospora litoralis</name>
    <dbReference type="NCBI Taxonomy" id="2498135"/>
    <lineage>
        <taxon>Bacteria</taxon>
        <taxon>Bacillati</taxon>
        <taxon>Actinomycetota</taxon>
        <taxon>Actinomycetes</taxon>
        <taxon>Streptosporangiales</taxon>
        <taxon>Nocardiopsidaceae</taxon>
        <taxon>Streptomonospora</taxon>
    </lineage>
</organism>
<keyword evidence="1" id="KW-0812">Transmembrane</keyword>
<keyword evidence="1" id="KW-0472">Membrane</keyword>
<dbReference type="RefSeq" id="WP_131099439.1">
    <property type="nucleotide sequence ID" value="NZ_CP036455.1"/>
</dbReference>
<protein>
    <submittedName>
        <fullName evidence="2">Uncharacterized protein</fullName>
    </submittedName>
</protein>